<protein>
    <submittedName>
        <fullName evidence="1">Uncharacterized protein</fullName>
    </submittedName>
</protein>
<dbReference type="Proteomes" id="UP001187192">
    <property type="component" value="Unassembled WGS sequence"/>
</dbReference>
<keyword evidence="2" id="KW-1185">Reference proteome</keyword>
<name>A0AA87ZNS9_FICCA</name>
<dbReference type="EMBL" id="BTGU01000002">
    <property type="protein sequence ID" value="GMN29941.1"/>
    <property type="molecule type" value="Genomic_DNA"/>
</dbReference>
<gene>
    <name evidence="1" type="ORF">TIFTF001_002626</name>
</gene>
<organism evidence="1 2">
    <name type="scientific">Ficus carica</name>
    <name type="common">Common fig</name>
    <dbReference type="NCBI Taxonomy" id="3494"/>
    <lineage>
        <taxon>Eukaryota</taxon>
        <taxon>Viridiplantae</taxon>
        <taxon>Streptophyta</taxon>
        <taxon>Embryophyta</taxon>
        <taxon>Tracheophyta</taxon>
        <taxon>Spermatophyta</taxon>
        <taxon>Magnoliopsida</taxon>
        <taxon>eudicotyledons</taxon>
        <taxon>Gunneridae</taxon>
        <taxon>Pentapetalae</taxon>
        <taxon>rosids</taxon>
        <taxon>fabids</taxon>
        <taxon>Rosales</taxon>
        <taxon>Moraceae</taxon>
        <taxon>Ficeae</taxon>
        <taxon>Ficus</taxon>
    </lineage>
</organism>
<dbReference type="AlphaFoldDB" id="A0AA87ZNS9"/>
<evidence type="ECO:0000313" key="2">
    <source>
        <dbReference type="Proteomes" id="UP001187192"/>
    </source>
</evidence>
<comment type="caution">
    <text evidence="1">The sequence shown here is derived from an EMBL/GenBank/DDBJ whole genome shotgun (WGS) entry which is preliminary data.</text>
</comment>
<accession>A0AA87ZNS9</accession>
<proteinExistence type="predicted"/>
<sequence length="41" mass="4146">MALMGGIVAAIGWLEIGGRGLGSGWLVLALGWGVGEMPEYG</sequence>
<evidence type="ECO:0000313" key="1">
    <source>
        <dbReference type="EMBL" id="GMN29941.1"/>
    </source>
</evidence>
<reference evidence="1" key="1">
    <citation type="submission" date="2023-07" db="EMBL/GenBank/DDBJ databases">
        <title>draft genome sequence of fig (Ficus carica).</title>
        <authorList>
            <person name="Takahashi T."/>
            <person name="Nishimura K."/>
        </authorList>
    </citation>
    <scope>NUCLEOTIDE SEQUENCE</scope>
</reference>
<dbReference type="Gramene" id="FCD_00023048-RA">
    <property type="protein sequence ID" value="FCD_00023048-RA:cds"/>
    <property type="gene ID" value="FCD_00023048"/>
</dbReference>